<dbReference type="InterPro" id="IPR050789">
    <property type="entry name" value="Diverse_Enzym_Activities"/>
</dbReference>
<evidence type="ECO:0000259" key="1">
    <source>
        <dbReference type="Pfam" id="PF00144"/>
    </source>
</evidence>
<proteinExistence type="predicted"/>
<dbReference type="AlphaFoldDB" id="A0A8J8FIG1"/>
<protein>
    <submittedName>
        <fullName evidence="2">Serine hydrolase</fullName>
    </submittedName>
</protein>
<comment type="caution">
    <text evidence="2">The sequence shown here is derived from an EMBL/GenBank/DDBJ whole genome shotgun (WGS) entry which is preliminary data.</text>
</comment>
<gene>
    <name evidence="2" type="ORF">GD597_09325</name>
</gene>
<dbReference type="EMBL" id="WHPF01000006">
    <property type="protein sequence ID" value="NNV55659.1"/>
    <property type="molecule type" value="Genomic_DNA"/>
</dbReference>
<dbReference type="InterPro" id="IPR001466">
    <property type="entry name" value="Beta-lactam-related"/>
</dbReference>
<sequence>MKYGYLFLGIMLCISCQKNNTPTPDPIPLPAGMYFPAIGSSNWQTISADSLGWHTAALPDLYNYLQQKHSKAFIILKSGKIVTEQYFGSFTQDSLWYWASAGKTLTGLLVGIAQQEGYLNINETTSKHLGTGWTSLPPAKEQLITIRNQLNMTTGLDDGVSNSDCTDPDCLQYKADAGSRWAYHNAPYTLLGKVVAQATGSSFSNYFQQKIRDKIGMNGFWLTVDGYNNVYYSNARCMARYGLLLLNKGTWNNSTAVLADTAYFNQQVNSSQTINPSYGYLTWLNGKAKHMLPQTQFLFNGAIIPNAPADMYCALGKNDQKVYVVPSQELVVIRMGESADESLFSVTGFDNELWLQLKNIIGY</sequence>
<dbReference type="Proteomes" id="UP000598971">
    <property type="component" value="Unassembled WGS sequence"/>
</dbReference>
<organism evidence="2 3">
    <name type="scientific">Limnovirga soli</name>
    <dbReference type="NCBI Taxonomy" id="2656915"/>
    <lineage>
        <taxon>Bacteria</taxon>
        <taxon>Pseudomonadati</taxon>
        <taxon>Bacteroidota</taxon>
        <taxon>Chitinophagia</taxon>
        <taxon>Chitinophagales</taxon>
        <taxon>Chitinophagaceae</taxon>
        <taxon>Limnovirga</taxon>
    </lineage>
</organism>
<dbReference type="SUPFAM" id="SSF56601">
    <property type="entry name" value="beta-lactamase/transpeptidase-like"/>
    <property type="match status" value="1"/>
</dbReference>
<dbReference type="PANTHER" id="PTHR43283">
    <property type="entry name" value="BETA-LACTAMASE-RELATED"/>
    <property type="match status" value="1"/>
</dbReference>
<accession>A0A8J8FIG1</accession>
<evidence type="ECO:0000313" key="2">
    <source>
        <dbReference type="EMBL" id="NNV55659.1"/>
    </source>
</evidence>
<dbReference type="RefSeq" id="WP_171607592.1">
    <property type="nucleotide sequence ID" value="NZ_WHPF01000006.1"/>
</dbReference>
<dbReference type="PANTHER" id="PTHR43283:SF7">
    <property type="entry name" value="BETA-LACTAMASE-RELATED DOMAIN-CONTAINING PROTEIN"/>
    <property type="match status" value="1"/>
</dbReference>
<keyword evidence="2" id="KW-0378">Hydrolase</keyword>
<dbReference type="Gene3D" id="3.40.710.10">
    <property type="entry name" value="DD-peptidase/beta-lactamase superfamily"/>
    <property type="match status" value="1"/>
</dbReference>
<dbReference type="Pfam" id="PF00144">
    <property type="entry name" value="Beta-lactamase"/>
    <property type="match status" value="1"/>
</dbReference>
<dbReference type="GO" id="GO:0016787">
    <property type="term" value="F:hydrolase activity"/>
    <property type="evidence" value="ECO:0007669"/>
    <property type="project" value="UniProtKB-KW"/>
</dbReference>
<reference evidence="2" key="1">
    <citation type="submission" date="2019-10" db="EMBL/GenBank/DDBJ databases">
        <title>Draft genome sequence of Panacibacter sp. KCS-6.</title>
        <authorList>
            <person name="Yim K.J."/>
        </authorList>
    </citation>
    <scope>NUCLEOTIDE SEQUENCE</scope>
    <source>
        <strain evidence="2">KCS-6</strain>
    </source>
</reference>
<name>A0A8J8FIG1_9BACT</name>
<feature type="domain" description="Beta-lactamase-related" evidence="1">
    <location>
        <begin position="72"/>
        <end position="335"/>
    </location>
</feature>
<dbReference type="InterPro" id="IPR012338">
    <property type="entry name" value="Beta-lactam/transpept-like"/>
</dbReference>
<evidence type="ECO:0000313" key="3">
    <source>
        <dbReference type="Proteomes" id="UP000598971"/>
    </source>
</evidence>
<keyword evidence="3" id="KW-1185">Reference proteome</keyword>